<protein>
    <submittedName>
        <fullName evidence="1">Uncharacterized protein</fullName>
    </submittedName>
</protein>
<proteinExistence type="predicted"/>
<evidence type="ECO:0000313" key="1">
    <source>
        <dbReference type="EMBL" id="VVE85959.1"/>
    </source>
</evidence>
<dbReference type="AlphaFoldDB" id="A0A5E5BJB0"/>
<sequence>MSAPDAGDLTAATGQPPHMTFPEAVTGLVPASLMTADTYVHNPRIEVQGPSGMAVMRRGENAKREDYFASIYAKIVKWFTLLDRGAARELLGTCPLND</sequence>
<accession>A0A5E5BJB0</accession>
<organism evidence="1 2">
    <name type="scientific">Pandoraea sputorum</name>
    <dbReference type="NCBI Taxonomy" id="93222"/>
    <lineage>
        <taxon>Bacteria</taxon>
        <taxon>Pseudomonadati</taxon>
        <taxon>Pseudomonadota</taxon>
        <taxon>Betaproteobacteria</taxon>
        <taxon>Burkholderiales</taxon>
        <taxon>Burkholderiaceae</taxon>
        <taxon>Pandoraea</taxon>
    </lineage>
</organism>
<evidence type="ECO:0000313" key="2">
    <source>
        <dbReference type="Proteomes" id="UP000335538"/>
    </source>
</evidence>
<gene>
    <name evidence="1" type="ORF">PSP31121_05593</name>
</gene>
<reference evidence="1 2" key="1">
    <citation type="submission" date="2019-08" db="EMBL/GenBank/DDBJ databases">
        <authorList>
            <person name="Peeters C."/>
        </authorList>
    </citation>
    <scope>NUCLEOTIDE SEQUENCE [LARGE SCALE GENOMIC DNA]</scope>
    <source>
        <strain evidence="1 2">LMG 31121</strain>
    </source>
</reference>
<dbReference type="EMBL" id="CABPSR010000052">
    <property type="protein sequence ID" value="VVE85959.1"/>
    <property type="molecule type" value="Genomic_DNA"/>
</dbReference>
<dbReference type="Proteomes" id="UP000335538">
    <property type="component" value="Unassembled WGS sequence"/>
</dbReference>
<name>A0A5E5BJB0_9BURK</name>